<comment type="caution">
    <text evidence="2">The sequence shown here is derived from an EMBL/GenBank/DDBJ whole genome shotgun (WGS) entry which is preliminary data.</text>
</comment>
<feature type="compositionally biased region" description="Pro residues" evidence="1">
    <location>
        <begin position="149"/>
        <end position="165"/>
    </location>
</feature>
<accession>A0ABR1HXY6</accession>
<evidence type="ECO:0000313" key="2">
    <source>
        <dbReference type="EMBL" id="KAK7425951.1"/>
    </source>
</evidence>
<dbReference type="Proteomes" id="UP001498421">
    <property type="component" value="Unassembled WGS sequence"/>
</dbReference>
<dbReference type="CDD" id="cd00027">
    <property type="entry name" value="BRCT"/>
    <property type="match status" value="1"/>
</dbReference>
<evidence type="ECO:0000313" key="3">
    <source>
        <dbReference type="Proteomes" id="UP001498421"/>
    </source>
</evidence>
<dbReference type="EMBL" id="JAZAVK010000073">
    <property type="protein sequence ID" value="KAK7425951.1"/>
    <property type="molecule type" value="Genomic_DNA"/>
</dbReference>
<reference evidence="2 3" key="1">
    <citation type="journal article" date="2025" name="Microbiol. Resour. Announc.">
        <title>Draft genome sequences for Neonectria magnoliae and Neonectria punicea, canker pathogens of Liriodendron tulipifera and Acer saccharum in West Virginia.</title>
        <authorList>
            <person name="Petronek H.M."/>
            <person name="Kasson M.T."/>
            <person name="Metheny A.M."/>
            <person name="Stauder C.M."/>
            <person name="Lovett B."/>
            <person name="Lynch S.C."/>
            <person name="Garnas J.R."/>
            <person name="Kasson L.R."/>
            <person name="Stajich J.E."/>
        </authorList>
    </citation>
    <scope>NUCLEOTIDE SEQUENCE [LARGE SCALE GENOMIC DNA]</scope>
    <source>
        <strain evidence="2 3">NRRL 64651</strain>
    </source>
</reference>
<organism evidence="2 3">
    <name type="scientific">Neonectria magnoliae</name>
    <dbReference type="NCBI Taxonomy" id="2732573"/>
    <lineage>
        <taxon>Eukaryota</taxon>
        <taxon>Fungi</taxon>
        <taxon>Dikarya</taxon>
        <taxon>Ascomycota</taxon>
        <taxon>Pezizomycotina</taxon>
        <taxon>Sordariomycetes</taxon>
        <taxon>Hypocreomycetidae</taxon>
        <taxon>Hypocreales</taxon>
        <taxon>Nectriaceae</taxon>
        <taxon>Neonectria</taxon>
    </lineage>
</organism>
<dbReference type="Gene3D" id="3.40.50.10190">
    <property type="entry name" value="BRCT domain"/>
    <property type="match status" value="1"/>
</dbReference>
<feature type="region of interest" description="Disordered" evidence="1">
    <location>
        <begin position="94"/>
        <end position="223"/>
    </location>
</feature>
<name>A0ABR1HXY6_9HYPO</name>
<feature type="compositionally biased region" description="Polar residues" evidence="1">
    <location>
        <begin position="108"/>
        <end position="118"/>
    </location>
</feature>
<dbReference type="SUPFAM" id="SSF52113">
    <property type="entry name" value="BRCT domain"/>
    <property type="match status" value="1"/>
</dbReference>
<dbReference type="InterPro" id="IPR036420">
    <property type="entry name" value="BRCT_dom_sf"/>
</dbReference>
<evidence type="ECO:0008006" key="4">
    <source>
        <dbReference type="Google" id="ProtNLM"/>
    </source>
</evidence>
<evidence type="ECO:0000256" key="1">
    <source>
        <dbReference type="SAM" id="MobiDB-lite"/>
    </source>
</evidence>
<feature type="compositionally biased region" description="Basic and acidic residues" evidence="1">
    <location>
        <begin position="211"/>
        <end position="223"/>
    </location>
</feature>
<sequence length="417" mass="46818">MSSLKLIVLDGKFSDWTHTQIINKFRTSKIATAFSPKNAPDYIDYLVSAGGPTTKAFEEAVNAGIPILNEQWLLDTIAAKAWVEPVPARHRILVQGNENRAPDRGKSPQDSSYGSRAQTPAVGETPDLGPGPAMFDAAGRRQPAGSPNPQDPPAPPPAQPAPQHPPAQSTAQRRAYESIEAANQAQVRANELREDAAKAAQDAGMEYDPLTDGRRLGEFDSTDQPDKIRLSAKLRALHLHEELEEPSRDSVGTIEFIAENEIFVTEPYEGYSRCYLLPCADNLEKKQEFITINRKLVQFETKYTDLKEYDLWSLKILGMAIKLTREGKISRCIIWIQNPEEADDTHLFRITVMKQVWGAQNVMDRLAVQGDLQGQWTPWEPSTKKRTRSTFDPEHRSQVIKEYKEIMEKRKANGVFP</sequence>
<gene>
    <name evidence="2" type="ORF">QQZ08_007533</name>
</gene>
<proteinExistence type="predicted"/>
<protein>
    <recommendedName>
        <fullName evidence="4">BRCT domain-containing protein</fullName>
    </recommendedName>
</protein>
<keyword evidence="3" id="KW-1185">Reference proteome</keyword>